<protein>
    <recommendedName>
        <fullName evidence="7">TF-B3 domain-containing protein</fullName>
    </recommendedName>
</protein>
<dbReference type="EMBL" id="JABTTQ020000010">
    <property type="protein sequence ID" value="KAK6147255.1"/>
    <property type="molecule type" value="Genomic_DNA"/>
</dbReference>
<dbReference type="PROSITE" id="PS50863">
    <property type="entry name" value="B3"/>
    <property type="match status" value="1"/>
</dbReference>
<feature type="region of interest" description="Disordered" evidence="6">
    <location>
        <begin position="299"/>
        <end position="327"/>
    </location>
</feature>
<reference evidence="8 9" key="1">
    <citation type="journal article" date="2021" name="Comput. Struct. Biotechnol. J.">
        <title>De novo genome assembly of the potent medicinal plant Rehmannia glutinosa using nanopore technology.</title>
        <authorList>
            <person name="Ma L."/>
            <person name="Dong C."/>
            <person name="Song C."/>
            <person name="Wang X."/>
            <person name="Zheng X."/>
            <person name="Niu Y."/>
            <person name="Chen S."/>
            <person name="Feng W."/>
        </authorList>
    </citation>
    <scope>NUCLEOTIDE SEQUENCE [LARGE SCALE GENOMIC DNA]</scope>
    <source>
        <strain evidence="8">DH-2019</strain>
    </source>
</reference>
<dbReference type="InterPro" id="IPR044800">
    <property type="entry name" value="LEC2-like"/>
</dbReference>
<evidence type="ECO:0000259" key="7">
    <source>
        <dbReference type="PROSITE" id="PS50863"/>
    </source>
</evidence>
<keyword evidence="4" id="KW-0804">Transcription</keyword>
<evidence type="ECO:0000256" key="2">
    <source>
        <dbReference type="ARBA" id="ARBA00023015"/>
    </source>
</evidence>
<evidence type="ECO:0000256" key="6">
    <source>
        <dbReference type="SAM" id="MobiDB-lite"/>
    </source>
</evidence>
<sequence>MSINHYYSPDLQQPPQWWSHYMMDSSAKTSSSPNLLHNSSICISPQQFYQTNGAMFCNRNNSAAVSFDLNNEDEDDEHQAADDGENNSNTAMESEKEEVEIPKERLFEKPLTPSDVGKLNRLVIPKQHAEKHFPLNGGSESGENGLLLGFEDEVGKSWRFRYSYWNSSQSYVLTKGWSRFVKEKRLDAGDIVVFSRHRVDTGRFFIGWRRRNSVGQDGGVSQPPAAAANGGAGWNRVYYPGHPYPSHQGPSSSSLPYQPDQCLHAGSSPVVQNQTTTTGSGNSKRLRLFGVNMECQLADESEPSTPVGSPMSSQGQAHHHHHQPGYHQYYSSNHMELTRLQVGYIPGDGYSRISVSQDQQMYIGKDKILRM</sequence>
<evidence type="ECO:0000256" key="4">
    <source>
        <dbReference type="ARBA" id="ARBA00023163"/>
    </source>
</evidence>
<keyword evidence="5" id="KW-0539">Nucleus</keyword>
<dbReference type="CDD" id="cd10017">
    <property type="entry name" value="B3_DNA"/>
    <property type="match status" value="1"/>
</dbReference>
<organism evidence="8 9">
    <name type="scientific">Rehmannia glutinosa</name>
    <name type="common">Chinese foxglove</name>
    <dbReference type="NCBI Taxonomy" id="99300"/>
    <lineage>
        <taxon>Eukaryota</taxon>
        <taxon>Viridiplantae</taxon>
        <taxon>Streptophyta</taxon>
        <taxon>Embryophyta</taxon>
        <taxon>Tracheophyta</taxon>
        <taxon>Spermatophyta</taxon>
        <taxon>Magnoliopsida</taxon>
        <taxon>eudicotyledons</taxon>
        <taxon>Gunneridae</taxon>
        <taxon>Pentapetalae</taxon>
        <taxon>asterids</taxon>
        <taxon>lamiids</taxon>
        <taxon>Lamiales</taxon>
        <taxon>Orobanchaceae</taxon>
        <taxon>Rehmannieae</taxon>
        <taxon>Rehmannia</taxon>
    </lineage>
</organism>
<keyword evidence="3" id="KW-0238">DNA-binding</keyword>
<evidence type="ECO:0000313" key="9">
    <source>
        <dbReference type="Proteomes" id="UP001318860"/>
    </source>
</evidence>
<evidence type="ECO:0000256" key="1">
    <source>
        <dbReference type="ARBA" id="ARBA00004123"/>
    </source>
</evidence>
<dbReference type="SMART" id="SM01019">
    <property type="entry name" value="B3"/>
    <property type="match status" value="1"/>
</dbReference>
<dbReference type="Pfam" id="PF02362">
    <property type="entry name" value="B3"/>
    <property type="match status" value="1"/>
</dbReference>
<evidence type="ECO:0000313" key="8">
    <source>
        <dbReference type="EMBL" id="KAK6147255.1"/>
    </source>
</evidence>
<feature type="compositionally biased region" description="Polar residues" evidence="6">
    <location>
        <begin position="269"/>
        <end position="283"/>
    </location>
</feature>
<feature type="domain" description="TF-B3" evidence="7">
    <location>
        <begin position="107"/>
        <end position="212"/>
    </location>
</feature>
<dbReference type="Gene3D" id="2.40.330.10">
    <property type="entry name" value="DNA-binding pseudobarrel domain"/>
    <property type="match status" value="1"/>
</dbReference>
<evidence type="ECO:0000256" key="3">
    <source>
        <dbReference type="ARBA" id="ARBA00023125"/>
    </source>
</evidence>
<comment type="caution">
    <text evidence="8">The sequence shown here is derived from an EMBL/GenBank/DDBJ whole genome shotgun (WGS) entry which is preliminary data.</text>
</comment>
<proteinExistence type="predicted"/>
<feature type="region of interest" description="Disordered" evidence="6">
    <location>
        <begin position="73"/>
        <end position="104"/>
    </location>
</feature>
<comment type="subcellular location">
    <subcellularLocation>
        <location evidence="1">Nucleus</location>
    </subcellularLocation>
</comment>
<feature type="region of interest" description="Disordered" evidence="6">
    <location>
        <begin position="265"/>
        <end position="284"/>
    </location>
</feature>
<dbReference type="InterPro" id="IPR003340">
    <property type="entry name" value="B3_DNA-bd"/>
</dbReference>
<feature type="compositionally biased region" description="Acidic residues" evidence="6">
    <location>
        <begin position="73"/>
        <end position="85"/>
    </location>
</feature>
<accession>A0ABR0WMP2</accession>
<dbReference type="SUPFAM" id="SSF101936">
    <property type="entry name" value="DNA-binding pseudobarrel domain"/>
    <property type="match status" value="1"/>
</dbReference>
<evidence type="ECO:0000256" key="5">
    <source>
        <dbReference type="ARBA" id="ARBA00023242"/>
    </source>
</evidence>
<dbReference type="Proteomes" id="UP001318860">
    <property type="component" value="Unassembled WGS sequence"/>
</dbReference>
<dbReference type="PANTHER" id="PTHR31140">
    <property type="entry name" value="B3 DOMAIN-CONTAINING TRANSCRIPTION FACTOR ABI3"/>
    <property type="match status" value="1"/>
</dbReference>
<keyword evidence="2" id="KW-0805">Transcription regulation</keyword>
<keyword evidence="9" id="KW-1185">Reference proteome</keyword>
<dbReference type="PANTHER" id="PTHR31140:SF70">
    <property type="entry name" value="B3 DOMAIN-CONTAINING PROTEIN OS11G0156000"/>
    <property type="match status" value="1"/>
</dbReference>
<gene>
    <name evidence="8" type="ORF">DH2020_018167</name>
</gene>
<dbReference type="InterPro" id="IPR015300">
    <property type="entry name" value="DNA-bd_pseudobarrel_sf"/>
</dbReference>
<name>A0ABR0WMP2_REHGL</name>